<feature type="transmembrane region" description="Helical" evidence="5">
    <location>
        <begin position="20"/>
        <end position="40"/>
    </location>
</feature>
<feature type="transmembrane region" description="Helical" evidence="5">
    <location>
        <begin position="158"/>
        <end position="181"/>
    </location>
</feature>
<dbReference type="InterPro" id="IPR001129">
    <property type="entry name" value="Membr-assoc_MAPEG"/>
</dbReference>
<dbReference type="Pfam" id="PF01124">
    <property type="entry name" value="MAPEG"/>
    <property type="match status" value="1"/>
</dbReference>
<dbReference type="InterPro" id="IPR023352">
    <property type="entry name" value="MAPEG-like_dom_sf"/>
</dbReference>
<proteinExistence type="predicted"/>
<keyword evidence="3 5" id="KW-1133">Transmembrane helix</keyword>
<protein>
    <submittedName>
        <fullName evidence="6">MAPEG family protein</fullName>
    </submittedName>
</protein>
<dbReference type="SUPFAM" id="SSF161084">
    <property type="entry name" value="MAPEG domain-like"/>
    <property type="match status" value="1"/>
</dbReference>
<keyword evidence="2 5" id="KW-0812">Transmembrane</keyword>
<keyword evidence="4 5" id="KW-0472">Membrane</keyword>
<feature type="transmembrane region" description="Helical" evidence="5">
    <location>
        <begin position="126"/>
        <end position="146"/>
    </location>
</feature>
<evidence type="ECO:0000256" key="4">
    <source>
        <dbReference type="ARBA" id="ARBA00023136"/>
    </source>
</evidence>
<dbReference type="Proteomes" id="UP001570071">
    <property type="component" value="Unassembled WGS sequence"/>
</dbReference>
<comment type="subcellular location">
    <subcellularLocation>
        <location evidence="1">Membrane</location>
    </subcellularLocation>
</comment>
<accession>A0ABV4MZV8</accession>
<evidence type="ECO:0000256" key="5">
    <source>
        <dbReference type="SAM" id="Phobius"/>
    </source>
</evidence>
<evidence type="ECO:0000256" key="2">
    <source>
        <dbReference type="ARBA" id="ARBA00022692"/>
    </source>
</evidence>
<comment type="caution">
    <text evidence="6">The sequence shown here is derived from an EMBL/GenBank/DDBJ whole genome shotgun (WGS) entry which is preliminary data.</text>
</comment>
<dbReference type="EMBL" id="JBFSSG010000044">
    <property type="protein sequence ID" value="MEZ8722816.1"/>
    <property type="molecule type" value="Genomic_DNA"/>
</dbReference>
<evidence type="ECO:0000313" key="6">
    <source>
        <dbReference type="EMBL" id="MEZ8722816.1"/>
    </source>
</evidence>
<reference evidence="6 7" key="1">
    <citation type="journal article" date="2024" name="ISME J.">
        <title>Tailless and filamentous prophages are predominant in marine Vibrio.</title>
        <authorList>
            <person name="Steensen K."/>
            <person name="Seneca J."/>
            <person name="Bartlau N."/>
            <person name="Yu X.A."/>
            <person name="Hussain F.A."/>
            <person name="Polz M.F."/>
        </authorList>
    </citation>
    <scope>NUCLEOTIDE SEQUENCE [LARGE SCALE GENOMIC DNA]</scope>
    <source>
        <strain evidence="6 7">10N.239.312.F12</strain>
    </source>
</reference>
<keyword evidence="7" id="KW-1185">Reference proteome</keyword>
<organism evidence="6 7">
    <name type="scientific">Vibrio pomeroyi</name>
    <dbReference type="NCBI Taxonomy" id="198832"/>
    <lineage>
        <taxon>Bacteria</taxon>
        <taxon>Pseudomonadati</taxon>
        <taxon>Pseudomonadota</taxon>
        <taxon>Gammaproteobacteria</taxon>
        <taxon>Vibrionales</taxon>
        <taxon>Vibrionaceae</taxon>
        <taxon>Vibrio</taxon>
    </lineage>
</organism>
<feature type="transmembrane region" description="Helical" evidence="5">
    <location>
        <begin position="52"/>
        <end position="74"/>
    </location>
</feature>
<evidence type="ECO:0000256" key="1">
    <source>
        <dbReference type="ARBA" id="ARBA00004370"/>
    </source>
</evidence>
<evidence type="ECO:0000256" key="3">
    <source>
        <dbReference type="ARBA" id="ARBA00022989"/>
    </source>
</evidence>
<dbReference type="RefSeq" id="WP_017630512.1">
    <property type="nucleotide sequence ID" value="NZ_JBFSSG010000044.1"/>
</dbReference>
<name>A0ABV4MZV8_9VIBR</name>
<gene>
    <name evidence="6" type="ORF">AB6D66_17215</name>
</gene>
<dbReference type="Gene3D" id="1.20.120.550">
    <property type="entry name" value="Membrane associated eicosanoid/glutathione metabolism-like domain"/>
    <property type="match status" value="1"/>
</dbReference>
<sequence length="183" mass="19897">MGGEGFMELTSKQVGVFKGMALAMLTAIVAIWAAIVLDPFNYAQASMLEDRVTVLGLSLILPTLMLIVSIGRLAKYRFFSPEDIDGSGLTSGTKRAIILQSMLQNTLEQLVIAVGVYTAWCLLMPYAWLSAGLVCSVLFFMGRIFFFKGYSHGAPARAFGFALTFYSTVVLCLVLVVTQVISL</sequence>
<evidence type="ECO:0000313" key="7">
    <source>
        <dbReference type="Proteomes" id="UP001570071"/>
    </source>
</evidence>